<evidence type="ECO:0000256" key="1">
    <source>
        <dbReference type="SAM" id="MobiDB-lite"/>
    </source>
</evidence>
<dbReference type="Pfam" id="PF16976">
    <property type="entry name" value="RcpC"/>
    <property type="match status" value="1"/>
</dbReference>
<proteinExistence type="predicted"/>
<accession>A0A4R7J2M8</accession>
<organism evidence="4 5">
    <name type="scientific">Naumannella halotolerans</name>
    <dbReference type="NCBI Taxonomy" id="993414"/>
    <lineage>
        <taxon>Bacteria</taxon>
        <taxon>Bacillati</taxon>
        <taxon>Actinomycetota</taxon>
        <taxon>Actinomycetes</taxon>
        <taxon>Propionibacteriales</taxon>
        <taxon>Propionibacteriaceae</taxon>
        <taxon>Naumannella</taxon>
    </lineage>
</organism>
<comment type="caution">
    <text evidence="4">The sequence shown here is derived from an EMBL/GenBank/DDBJ whole genome shotgun (WGS) entry which is preliminary data.</text>
</comment>
<evidence type="ECO:0000256" key="2">
    <source>
        <dbReference type="SAM" id="Phobius"/>
    </source>
</evidence>
<feature type="region of interest" description="Disordered" evidence="1">
    <location>
        <begin position="213"/>
        <end position="242"/>
    </location>
</feature>
<dbReference type="InterPro" id="IPR017592">
    <property type="entry name" value="Pilus_assmbl_Flp-typ_CpaB"/>
</dbReference>
<sequence length="242" mass="25529">MNPRQRRGVFLMILAAVVAAAVFVGVSNYVREVNSRVGPMVTIYQVKEDLQAFTTLSGDNTEPVQVPERWAAANTVLQSQDIDGRVTAVPMAAGSPISLDVLVPPSDLNADEREIAVNVDAVTGIAGRIRPGDRVDVYAVFADVPGLPQQARILVENVRVVSVAGQQQVLSPDSETLQDVIPVTLALPSEAALSVTYANTFAAQVRLVGLPPGVAQDRSDEEKTYDASQLGGDAVPVEGAGS</sequence>
<dbReference type="RefSeq" id="WP_133755568.1">
    <property type="nucleotide sequence ID" value="NZ_SOAW01000002.1"/>
</dbReference>
<dbReference type="InterPro" id="IPR031571">
    <property type="entry name" value="RcpC_dom"/>
</dbReference>
<keyword evidence="5" id="KW-1185">Reference proteome</keyword>
<keyword evidence="2" id="KW-0812">Transmembrane</keyword>
<keyword evidence="2" id="KW-1133">Transmembrane helix</keyword>
<evidence type="ECO:0000313" key="4">
    <source>
        <dbReference type="EMBL" id="TDT31275.1"/>
    </source>
</evidence>
<evidence type="ECO:0000259" key="3">
    <source>
        <dbReference type="SMART" id="SM00858"/>
    </source>
</evidence>
<reference evidence="4 5" key="1">
    <citation type="submission" date="2019-03" db="EMBL/GenBank/DDBJ databases">
        <title>Genomic Encyclopedia of Archaeal and Bacterial Type Strains, Phase II (KMG-II): from individual species to whole genera.</title>
        <authorList>
            <person name="Goeker M."/>
        </authorList>
    </citation>
    <scope>NUCLEOTIDE SEQUENCE [LARGE SCALE GENOMIC DNA]</scope>
    <source>
        <strain evidence="4 5">DSM 24323</strain>
    </source>
</reference>
<dbReference type="OrthoDB" id="3468004at2"/>
<dbReference type="InterPro" id="IPR013974">
    <property type="entry name" value="SAF"/>
</dbReference>
<dbReference type="SMART" id="SM00858">
    <property type="entry name" value="SAF"/>
    <property type="match status" value="1"/>
</dbReference>
<dbReference type="Proteomes" id="UP000295371">
    <property type="component" value="Unassembled WGS sequence"/>
</dbReference>
<keyword evidence="2" id="KW-0472">Membrane</keyword>
<evidence type="ECO:0000313" key="5">
    <source>
        <dbReference type="Proteomes" id="UP000295371"/>
    </source>
</evidence>
<protein>
    <submittedName>
        <fullName evidence="4">Pilus assembly protein CpaB</fullName>
    </submittedName>
</protein>
<feature type="transmembrane region" description="Helical" evidence="2">
    <location>
        <begin position="9"/>
        <end position="30"/>
    </location>
</feature>
<feature type="domain" description="SAF" evidence="3">
    <location>
        <begin position="41"/>
        <end position="103"/>
    </location>
</feature>
<dbReference type="NCBIfam" id="TIGR03177">
    <property type="entry name" value="pilus_cpaB"/>
    <property type="match status" value="1"/>
</dbReference>
<dbReference type="EMBL" id="SOAW01000002">
    <property type="protein sequence ID" value="TDT31275.1"/>
    <property type="molecule type" value="Genomic_DNA"/>
</dbReference>
<dbReference type="AlphaFoldDB" id="A0A4R7J2M8"/>
<dbReference type="CDD" id="cd11614">
    <property type="entry name" value="SAF_CpaB_FlgA_like"/>
    <property type="match status" value="1"/>
</dbReference>
<name>A0A4R7J2M8_9ACTN</name>
<gene>
    <name evidence="4" type="ORF">CLV29_2690</name>
</gene>